<feature type="transmembrane region" description="Helical" evidence="1">
    <location>
        <begin position="85"/>
        <end position="102"/>
    </location>
</feature>
<keyword evidence="1" id="KW-0812">Transmembrane</keyword>
<reference evidence="2" key="1">
    <citation type="journal article" date="2020" name="Nature">
        <title>Giant virus diversity and host interactions through global metagenomics.</title>
        <authorList>
            <person name="Schulz F."/>
            <person name="Roux S."/>
            <person name="Paez-Espino D."/>
            <person name="Jungbluth S."/>
            <person name="Walsh D.A."/>
            <person name="Denef V.J."/>
            <person name="McMahon K.D."/>
            <person name="Konstantinidis K.T."/>
            <person name="Eloe-Fadrosh E.A."/>
            <person name="Kyrpides N.C."/>
            <person name="Woyke T."/>
        </authorList>
    </citation>
    <scope>NUCLEOTIDE SEQUENCE</scope>
    <source>
        <strain evidence="2">GVMAG-S-ERX555907-102</strain>
    </source>
</reference>
<dbReference type="AlphaFoldDB" id="A0A6C0KXB1"/>
<keyword evidence="1" id="KW-1133">Transmembrane helix</keyword>
<organism evidence="2">
    <name type="scientific">viral metagenome</name>
    <dbReference type="NCBI Taxonomy" id="1070528"/>
    <lineage>
        <taxon>unclassified sequences</taxon>
        <taxon>metagenomes</taxon>
        <taxon>organismal metagenomes</taxon>
    </lineage>
</organism>
<feature type="transmembrane region" description="Helical" evidence="1">
    <location>
        <begin position="109"/>
        <end position="128"/>
    </location>
</feature>
<accession>A0A6C0KXB1</accession>
<feature type="transmembrane region" description="Helical" evidence="1">
    <location>
        <begin position="56"/>
        <end position="73"/>
    </location>
</feature>
<sequence length="191" mass="22013">MYTYKVDPNKINTGFKEYSHFLITIRGVFLALILFCASFLAPYIGCNYQTKLKTSMTMRYLLLFLVIYFSINLVDSDIDGVENPLFSIVKSAFVFFIFLLLNAIESSSIIITLVLFTLLIISSKYYSYFKNSTHNPDETVLTLFTVVQIILAFSIIVLLVISTVFSKNKKSFSDYFYLNRCAKSSLEFKRK</sequence>
<evidence type="ECO:0000313" key="2">
    <source>
        <dbReference type="EMBL" id="QHU22605.1"/>
    </source>
</evidence>
<keyword evidence="1" id="KW-0472">Membrane</keyword>
<name>A0A6C0KXB1_9ZZZZ</name>
<proteinExistence type="predicted"/>
<evidence type="ECO:0000256" key="1">
    <source>
        <dbReference type="SAM" id="Phobius"/>
    </source>
</evidence>
<feature type="transmembrane region" description="Helical" evidence="1">
    <location>
        <begin position="140"/>
        <end position="165"/>
    </location>
</feature>
<dbReference type="EMBL" id="MN741013">
    <property type="protein sequence ID" value="QHU22605.1"/>
    <property type="molecule type" value="Genomic_DNA"/>
</dbReference>
<feature type="transmembrane region" description="Helical" evidence="1">
    <location>
        <begin position="20"/>
        <end position="44"/>
    </location>
</feature>
<protein>
    <submittedName>
        <fullName evidence="2">Uncharacterized protein</fullName>
    </submittedName>
</protein>